<dbReference type="Proteomes" id="UP000646827">
    <property type="component" value="Unassembled WGS sequence"/>
</dbReference>
<feature type="compositionally biased region" description="Acidic residues" evidence="2">
    <location>
        <begin position="367"/>
        <end position="380"/>
    </location>
</feature>
<feature type="compositionally biased region" description="Acidic residues" evidence="2">
    <location>
        <begin position="91"/>
        <end position="107"/>
    </location>
</feature>
<feature type="region of interest" description="Disordered" evidence="2">
    <location>
        <begin position="361"/>
        <end position="388"/>
    </location>
</feature>
<dbReference type="OrthoDB" id="360540at2759"/>
<comment type="caution">
    <text evidence="3">The sequence shown here is derived from an EMBL/GenBank/DDBJ whole genome shotgun (WGS) entry which is preliminary data.</text>
</comment>
<dbReference type="Pfam" id="PF07065">
    <property type="entry name" value="D123"/>
    <property type="match status" value="1"/>
</dbReference>
<evidence type="ECO:0000256" key="1">
    <source>
        <dbReference type="ARBA" id="ARBA00011047"/>
    </source>
</evidence>
<feature type="compositionally biased region" description="Low complexity" evidence="2">
    <location>
        <begin position="12"/>
        <end position="21"/>
    </location>
</feature>
<gene>
    <name evidence="3" type="ORF">INT45_011992</name>
</gene>
<evidence type="ECO:0000313" key="3">
    <source>
        <dbReference type="EMBL" id="KAG2227968.1"/>
    </source>
</evidence>
<sequence>MPVPINSELHSNTTNTMNNTNEQQEQLPTLPKITSQDISNCALSSWYNQFRTMTFRSKILPLTSEFIDYLNADGIFLPEEGQPQAAATIEEIDSSDEEEDDDDDDDNTNTPNFPEIESFIRESIQDLGGAVFPKLTWSSPRDAAWIAATQSLKCTSTFDVFLLLKSSDFVNHDLNHAFEHCSDEEAQQQQQHYLVLRKWQDLQPSMEFRVFIKNKEIIAISQRDLAYYDFLEGMKDDIENMIFDFFEDHVQQVFSNNNYVMDVYIERQRRKVWIIDFNPFTPATDGLLFEWSELAQLKSYQEEDNEHVDEPEFRTILSEVEANTHVCSGPRFATNMVPRDMIDLSDGRTVAEFAEEFQRAMKLTEAQQDDSSSDEEEEEKGDNNNNER</sequence>
<feature type="region of interest" description="Disordered" evidence="2">
    <location>
        <begin position="1"/>
        <end position="27"/>
    </location>
</feature>
<reference evidence="3 4" key="1">
    <citation type="submission" date="2020-12" db="EMBL/GenBank/DDBJ databases">
        <title>Metabolic potential, ecology and presence of endohyphal bacteria is reflected in genomic diversity of Mucoromycotina.</title>
        <authorList>
            <person name="Muszewska A."/>
            <person name="Okrasinska A."/>
            <person name="Steczkiewicz K."/>
            <person name="Drgas O."/>
            <person name="Orlowska M."/>
            <person name="Perlinska-Lenart U."/>
            <person name="Aleksandrzak-Piekarczyk T."/>
            <person name="Szatraj K."/>
            <person name="Zielenkiewicz U."/>
            <person name="Pilsyk S."/>
            <person name="Malc E."/>
            <person name="Mieczkowski P."/>
            <person name="Kruszewska J.S."/>
            <person name="Biernat P."/>
            <person name="Pawlowska J."/>
        </authorList>
    </citation>
    <scope>NUCLEOTIDE SEQUENCE [LARGE SCALE GENOMIC DNA]</scope>
    <source>
        <strain evidence="3 4">CBS 142.35</strain>
    </source>
</reference>
<dbReference type="PANTHER" id="PTHR15323">
    <property type="entry name" value="D123 PROTEIN"/>
    <property type="match status" value="1"/>
</dbReference>
<comment type="similarity">
    <text evidence="1">Belongs to the CDC123 family.</text>
</comment>
<dbReference type="AlphaFoldDB" id="A0A8H7SH19"/>
<protein>
    <recommendedName>
        <fullName evidence="5">Cell division cycle protein 123</fullName>
    </recommendedName>
</protein>
<dbReference type="GO" id="GO:0005737">
    <property type="term" value="C:cytoplasm"/>
    <property type="evidence" value="ECO:0007669"/>
    <property type="project" value="TreeGrafter"/>
</dbReference>
<accession>A0A8H7SH19</accession>
<dbReference type="InterPro" id="IPR009772">
    <property type="entry name" value="CDC123"/>
</dbReference>
<evidence type="ECO:0000313" key="4">
    <source>
        <dbReference type="Proteomes" id="UP000646827"/>
    </source>
</evidence>
<evidence type="ECO:0000256" key="2">
    <source>
        <dbReference type="SAM" id="MobiDB-lite"/>
    </source>
</evidence>
<proteinExistence type="inferred from homology"/>
<evidence type="ECO:0008006" key="5">
    <source>
        <dbReference type="Google" id="ProtNLM"/>
    </source>
</evidence>
<name>A0A8H7SH19_9FUNG</name>
<dbReference type="PANTHER" id="PTHR15323:SF6">
    <property type="entry name" value="CELL DIVISION CYCLE PROTEIN 123 HOMOLOG"/>
    <property type="match status" value="1"/>
</dbReference>
<organism evidence="3 4">
    <name type="scientific">Circinella minor</name>
    <dbReference type="NCBI Taxonomy" id="1195481"/>
    <lineage>
        <taxon>Eukaryota</taxon>
        <taxon>Fungi</taxon>
        <taxon>Fungi incertae sedis</taxon>
        <taxon>Mucoromycota</taxon>
        <taxon>Mucoromycotina</taxon>
        <taxon>Mucoromycetes</taxon>
        <taxon>Mucorales</taxon>
        <taxon>Lichtheimiaceae</taxon>
        <taxon>Circinella</taxon>
    </lineage>
</organism>
<feature type="region of interest" description="Disordered" evidence="2">
    <location>
        <begin position="91"/>
        <end position="114"/>
    </location>
</feature>
<keyword evidence="4" id="KW-1185">Reference proteome</keyword>
<dbReference type="EMBL" id="JAEPRB010000003">
    <property type="protein sequence ID" value="KAG2227968.1"/>
    <property type="molecule type" value="Genomic_DNA"/>
</dbReference>